<dbReference type="RefSeq" id="WP_344232772.1">
    <property type="nucleotide sequence ID" value="NZ_BAAAPH010000004.1"/>
</dbReference>
<protein>
    <submittedName>
        <fullName evidence="2">Alpha/beta fold hydrolase</fullName>
    </submittedName>
</protein>
<keyword evidence="3" id="KW-1185">Reference proteome</keyword>
<gene>
    <name evidence="2" type="ORF">GCM10009804_16490</name>
</gene>
<keyword evidence="2" id="KW-0378">Hydrolase</keyword>
<organism evidence="2 3">
    <name type="scientific">Kribbella hippodromi</name>
    <dbReference type="NCBI Taxonomy" id="434347"/>
    <lineage>
        <taxon>Bacteria</taxon>
        <taxon>Bacillati</taxon>
        <taxon>Actinomycetota</taxon>
        <taxon>Actinomycetes</taxon>
        <taxon>Propionibacteriales</taxon>
        <taxon>Kribbellaceae</taxon>
        <taxon>Kribbella</taxon>
    </lineage>
</organism>
<dbReference type="Gene3D" id="3.40.50.1820">
    <property type="entry name" value="alpha/beta hydrolase"/>
    <property type="match status" value="1"/>
</dbReference>
<name>A0ABP4NJP7_9ACTN</name>
<sequence length="288" mass="32167">MTYPLDDSVHQLDLPQGAIRYRYSGTGAPIVFLHGALCNGEIWRGVVPELAGEYRCIVPDLPKGSHPFPMRADADLTPPGMVRLVIDFLDALGLERVVVVGNDSGGAIAQMLAAAYPERIDQLILTSCDTFGQFPPRYLKPLRPLTFIPGLGSQVAKLWYTKPVRSLFYWSIVKHGVEPEVLNSYVAPLRDPGVRRDVVKFFRGTAPRHTRRAARQLATFTRPSLIAWAADDLWFRRKNGRRLARTIPGATFTLIPDTRTFVPEDQPIELARTIRDFLAANSTPHAIQ</sequence>
<evidence type="ECO:0000259" key="1">
    <source>
        <dbReference type="Pfam" id="PF00561"/>
    </source>
</evidence>
<dbReference type="InterPro" id="IPR050266">
    <property type="entry name" value="AB_hydrolase_sf"/>
</dbReference>
<dbReference type="EMBL" id="BAAAPH010000004">
    <property type="protein sequence ID" value="GAA1560408.1"/>
    <property type="molecule type" value="Genomic_DNA"/>
</dbReference>
<comment type="caution">
    <text evidence="2">The sequence shown here is derived from an EMBL/GenBank/DDBJ whole genome shotgun (WGS) entry which is preliminary data.</text>
</comment>
<evidence type="ECO:0000313" key="2">
    <source>
        <dbReference type="EMBL" id="GAA1560408.1"/>
    </source>
</evidence>
<dbReference type="InterPro" id="IPR029058">
    <property type="entry name" value="AB_hydrolase_fold"/>
</dbReference>
<dbReference type="SUPFAM" id="SSF53474">
    <property type="entry name" value="alpha/beta-Hydrolases"/>
    <property type="match status" value="1"/>
</dbReference>
<proteinExistence type="predicted"/>
<dbReference type="GO" id="GO:0016787">
    <property type="term" value="F:hydrolase activity"/>
    <property type="evidence" value="ECO:0007669"/>
    <property type="project" value="UniProtKB-KW"/>
</dbReference>
<reference evidence="3" key="1">
    <citation type="journal article" date="2019" name="Int. J. Syst. Evol. Microbiol.">
        <title>The Global Catalogue of Microorganisms (GCM) 10K type strain sequencing project: providing services to taxonomists for standard genome sequencing and annotation.</title>
        <authorList>
            <consortium name="The Broad Institute Genomics Platform"/>
            <consortium name="The Broad Institute Genome Sequencing Center for Infectious Disease"/>
            <person name="Wu L."/>
            <person name="Ma J."/>
        </authorList>
    </citation>
    <scope>NUCLEOTIDE SEQUENCE [LARGE SCALE GENOMIC DNA]</scope>
    <source>
        <strain evidence="3">JCM 15572</strain>
    </source>
</reference>
<feature type="domain" description="AB hydrolase-1" evidence="1">
    <location>
        <begin position="29"/>
        <end position="262"/>
    </location>
</feature>
<evidence type="ECO:0000313" key="3">
    <source>
        <dbReference type="Proteomes" id="UP001501705"/>
    </source>
</evidence>
<dbReference type="Proteomes" id="UP001501705">
    <property type="component" value="Unassembled WGS sequence"/>
</dbReference>
<dbReference type="InterPro" id="IPR000073">
    <property type="entry name" value="AB_hydrolase_1"/>
</dbReference>
<dbReference type="PANTHER" id="PTHR43798">
    <property type="entry name" value="MONOACYLGLYCEROL LIPASE"/>
    <property type="match status" value="1"/>
</dbReference>
<accession>A0ABP4NJP7</accession>
<dbReference type="Pfam" id="PF00561">
    <property type="entry name" value="Abhydrolase_1"/>
    <property type="match status" value="1"/>
</dbReference>
<dbReference type="PRINTS" id="PR00111">
    <property type="entry name" value="ABHYDROLASE"/>
</dbReference>